<organism evidence="1 2">
    <name type="scientific">Sorangium cellulosum</name>
    <name type="common">Polyangium cellulosum</name>
    <dbReference type="NCBI Taxonomy" id="56"/>
    <lineage>
        <taxon>Bacteria</taxon>
        <taxon>Pseudomonadati</taxon>
        <taxon>Myxococcota</taxon>
        <taxon>Polyangia</taxon>
        <taxon>Polyangiales</taxon>
        <taxon>Polyangiaceae</taxon>
        <taxon>Sorangium</taxon>
    </lineage>
</organism>
<evidence type="ECO:0000313" key="1">
    <source>
        <dbReference type="EMBL" id="AUX28204.1"/>
    </source>
</evidence>
<gene>
    <name evidence="1" type="ORF">SOCE836_002720</name>
</gene>
<dbReference type="EMBL" id="CP012672">
    <property type="protein sequence ID" value="AUX28204.1"/>
    <property type="molecule type" value="Genomic_DNA"/>
</dbReference>
<accession>A0A4P2QEG0</accession>
<reference evidence="1 2" key="1">
    <citation type="submission" date="2015-09" db="EMBL/GenBank/DDBJ databases">
        <title>Sorangium comparison.</title>
        <authorList>
            <person name="Zaburannyi N."/>
            <person name="Bunk B."/>
            <person name="Overmann J."/>
            <person name="Mueller R."/>
        </authorList>
    </citation>
    <scope>NUCLEOTIDE SEQUENCE [LARGE SCALE GENOMIC DNA]</scope>
    <source>
        <strain evidence="1 2">So ce836</strain>
    </source>
</reference>
<proteinExistence type="predicted"/>
<name>A0A4P2QEG0_SORCE</name>
<sequence length="196" mass="19972">MRNHWGLFLVASGLLGGWGTACLPGDGGSSSSGSDGLSSGGSGGSDGCGCVADTIRWGYFGGFTPNEETSALSPCRAFSFERRAIRGDTLLMTCSQELDDCEEGVGAGDVANALGHPDVVAALAVAPVLYGRDARPVDGSLFRIEVDGAVVDVGYECGEAPDCIPVPDGVAALVNVLRTLTQEQLARQTCGAVTTP</sequence>
<dbReference type="Proteomes" id="UP000295497">
    <property type="component" value="Chromosome"/>
</dbReference>
<evidence type="ECO:0000313" key="2">
    <source>
        <dbReference type="Proteomes" id="UP000295497"/>
    </source>
</evidence>
<dbReference type="AlphaFoldDB" id="A0A4P2QEG0"/>
<dbReference type="PROSITE" id="PS51257">
    <property type="entry name" value="PROKAR_LIPOPROTEIN"/>
    <property type="match status" value="1"/>
</dbReference>
<protein>
    <submittedName>
        <fullName evidence="1">Uncharacterized protein</fullName>
    </submittedName>
</protein>